<dbReference type="AlphaFoldDB" id="A0A1F7VCM8"/>
<reference evidence="1 2" key="1">
    <citation type="journal article" date="2016" name="Nat. Commun.">
        <title>Thousands of microbial genomes shed light on interconnected biogeochemical processes in an aquifer system.</title>
        <authorList>
            <person name="Anantharaman K."/>
            <person name="Brown C.T."/>
            <person name="Hug L.A."/>
            <person name="Sharon I."/>
            <person name="Castelle C.J."/>
            <person name="Probst A.J."/>
            <person name="Thomas B.C."/>
            <person name="Singh A."/>
            <person name="Wilkins M.J."/>
            <person name="Karaoz U."/>
            <person name="Brodie E.L."/>
            <person name="Williams K.H."/>
            <person name="Hubbard S.S."/>
            <person name="Banfield J.F."/>
        </authorList>
    </citation>
    <scope>NUCLEOTIDE SEQUENCE [LARGE SCALE GENOMIC DNA]</scope>
</reference>
<evidence type="ECO:0000313" key="1">
    <source>
        <dbReference type="EMBL" id="OGL88181.1"/>
    </source>
</evidence>
<dbReference type="Proteomes" id="UP000176593">
    <property type="component" value="Unassembled WGS sequence"/>
</dbReference>
<dbReference type="EMBL" id="MGEQ01000001">
    <property type="protein sequence ID" value="OGL88181.1"/>
    <property type="molecule type" value="Genomic_DNA"/>
</dbReference>
<proteinExistence type="predicted"/>
<comment type="caution">
    <text evidence="1">The sequence shown here is derived from an EMBL/GenBank/DDBJ whole genome shotgun (WGS) entry which is preliminary data.</text>
</comment>
<accession>A0A1F7VCM8</accession>
<evidence type="ECO:0000313" key="2">
    <source>
        <dbReference type="Proteomes" id="UP000176593"/>
    </source>
</evidence>
<name>A0A1F7VCM8_9BACT</name>
<organism evidence="1 2">
    <name type="scientific">Candidatus Uhrbacteria bacterium RIFCSPLOWO2_02_FULL_48_18</name>
    <dbReference type="NCBI Taxonomy" id="1802408"/>
    <lineage>
        <taxon>Bacteria</taxon>
        <taxon>Candidatus Uhriibacteriota</taxon>
    </lineage>
</organism>
<gene>
    <name evidence="1" type="ORF">A3I41_00435</name>
</gene>
<protein>
    <recommendedName>
        <fullName evidence="3">DHHA1 domain-containing protein</fullName>
    </recommendedName>
</protein>
<evidence type="ECO:0008006" key="3">
    <source>
        <dbReference type="Google" id="ProtNLM"/>
    </source>
</evidence>
<sequence length="325" mass="36414">MPLVMHVNPEAFPITWDQFCESTPPYSIALDGYVSDVSLFDASAPRANFDHHSLNKNDSTKRDFPGKRIDRLITRATCGQLLIAIRTGLLQCFRDESGVRAELYVLDGDQDVCTSWHLVKHSEQIEREYNPRLNRLVSLEDTLDCFGGAYPLPIDLPDLQELAWVFEPYTNFRLSGGVDRKNGNEFVSMIQETEQRICLYVKEEGSSIPLQTKYDIISSGIGWYMVHEEGAQARTAMVADGIRAFISVRERGDGRYTYTVARTAPFVRFSVPTILDALNAAEGCTLDRWGGSDTIGGSPHVAGSKLNPEEVKDIVDHVLSLCRYP</sequence>